<dbReference type="PROSITE" id="PS50893">
    <property type="entry name" value="ABC_TRANSPORTER_2"/>
    <property type="match status" value="1"/>
</dbReference>
<keyword evidence="7" id="KW-1185">Reference proteome</keyword>
<dbReference type="GO" id="GO:0042626">
    <property type="term" value="F:ATPase-coupled transmembrane transporter activity"/>
    <property type="evidence" value="ECO:0007669"/>
    <property type="project" value="TreeGrafter"/>
</dbReference>
<dbReference type="OrthoDB" id="2688215at2759"/>
<keyword evidence="4" id="KW-1133">Transmembrane helix</keyword>
<gene>
    <name evidence="6" type="ORF">FIBSPDRAFT_1044840</name>
</gene>
<evidence type="ECO:0000259" key="5">
    <source>
        <dbReference type="PROSITE" id="PS50893"/>
    </source>
</evidence>
<reference evidence="6 7" key="1">
    <citation type="journal article" date="2016" name="Mol. Biol. Evol.">
        <title>Comparative Genomics of Early-Diverging Mushroom-Forming Fungi Provides Insights into the Origins of Lignocellulose Decay Capabilities.</title>
        <authorList>
            <person name="Nagy L.G."/>
            <person name="Riley R."/>
            <person name="Tritt A."/>
            <person name="Adam C."/>
            <person name="Daum C."/>
            <person name="Floudas D."/>
            <person name="Sun H."/>
            <person name="Yadav J.S."/>
            <person name="Pangilinan J."/>
            <person name="Larsson K.H."/>
            <person name="Matsuura K."/>
            <person name="Barry K."/>
            <person name="Labutti K."/>
            <person name="Kuo R."/>
            <person name="Ohm R.A."/>
            <person name="Bhattacharya S.S."/>
            <person name="Shirouzu T."/>
            <person name="Yoshinaga Y."/>
            <person name="Martin F.M."/>
            <person name="Grigoriev I.V."/>
            <person name="Hibbett D.S."/>
        </authorList>
    </citation>
    <scope>NUCLEOTIDE SEQUENCE [LARGE SCALE GENOMIC DNA]</scope>
    <source>
        <strain evidence="6 7">CBS 109695</strain>
    </source>
</reference>
<name>A0A166J825_9AGAM</name>
<evidence type="ECO:0000256" key="3">
    <source>
        <dbReference type="SAM" id="MobiDB-lite"/>
    </source>
</evidence>
<feature type="domain" description="ABC transporter" evidence="5">
    <location>
        <begin position="135"/>
        <end position="395"/>
    </location>
</feature>
<dbReference type="PANTHER" id="PTHR24223:SF415">
    <property type="entry name" value="FI20190P1"/>
    <property type="match status" value="1"/>
</dbReference>
<evidence type="ECO:0000313" key="6">
    <source>
        <dbReference type="EMBL" id="KZP20588.1"/>
    </source>
</evidence>
<dbReference type="GO" id="GO:0016887">
    <property type="term" value="F:ATP hydrolysis activity"/>
    <property type="evidence" value="ECO:0007669"/>
    <property type="project" value="InterPro"/>
</dbReference>
<evidence type="ECO:0000313" key="7">
    <source>
        <dbReference type="Proteomes" id="UP000076532"/>
    </source>
</evidence>
<feature type="transmembrane region" description="Helical" evidence="4">
    <location>
        <begin position="439"/>
        <end position="458"/>
    </location>
</feature>
<organism evidence="6 7">
    <name type="scientific">Athelia psychrophila</name>
    <dbReference type="NCBI Taxonomy" id="1759441"/>
    <lineage>
        <taxon>Eukaryota</taxon>
        <taxon>Fungi</taxon>
        <taxon>Dikarya</taxon>
        <taxon>Basidiomycota</taxon>
        <taxon>Agaricomycotina</taxon>
        <taxon>Agaricomycetes</taxon>
        <taxon>Agaricomycetidae</taxon>
        <taxon>Atheliales</taxon>
        <taxon>Atheliaceae</taxon>
        <taxon>Athelia</taxon>
    </lineage>
</organism>
<dbReference type="InterPro" id="IPR027417">
    <property type="entry name" value="P-loop_NTPase"/>
</dbReference>
<dbReference type="Proteomes" id="UP000076532">
    <property type="component" value="Unassembled WGS sequence"/>
</dbReference>
<keyword evidence="1" id="KW-0547">Nucleotide-binding</keyword>
<keyword evidence="4" id="KW-0812">Transmembrane</keyword>
<proteinExistence type="predicted"/>
<evidence type="ECO:0000256" key="1">
    <source>
        <dbReference type="ARBA" id="ARBA00022741"/>
    </source>
</evidence>
<evidence type="ECO:0000256" key="2">
    <source>
        <dbReference type="ARBA" id="ARBA00022840"/>
    </source>
</evidence>
<dbReference type="STRING" id="436010.A0A166J825"/>
<dbReference type="GO" id="GO:0016020">
    <property type="term" value="C:membrane"/>
    <property type="evidence" value="ECO:0007669"/>
    <property type="project" value="TreeGrafter"/>
</dbReference>
<dbReference type="EMBL" id="KV417554">
    <property type="protein sequence ID" value="KZP20588.1"/>
    <property type="molecule type" value="Genomic_DNA"/>
</dbReference>
<dbReference type="SUPFAM" id="SSF52540">
    <property type="entry name" value="P-loop containing nucleoside triphosphate hydrolases"/>
    <property type="match status" value="1"/>
</dbReference>
<keyword evidence="4" id="KW-0472">Membrane</keyword>
<dbReference type="PANTHER" id="PTHR24223">
    <property type="entry name" value="ATP-BINDING CASSETTE SUB-FAMILY C"/>
    <property type="match status" value="1"/>
</dbReference>
<dbReference type="InterPro" id="IPR050173">
    <property type="entry name" value="ABC_transporter_C-like"/>
</dbReference>
<evidence type="ECO:0000256" key="4">
    <source>
        <dbReference type="SAM" id="Phobius"/>
    </source>
</evidence>
<protein>
    <recommendedName>
        <fullName evidence="5">ABC transporter domain-containing protein</fullName>
    </recommendedName>
</protein>
<keyword evidence="2" id="KW-0067">ATP-binding</keyword>
<feature type="region of interest" description="Disordered" evidence="3">
    <location>
        <begin position="193"/>
        <end position="224"/>
    </location>
</feature>
<sequence>MNSARAPRALSSTQAPASSLLVSLLSIAAHIHTRLRPKHACELRTSLSSFLVKRSVRIQKGPATKHMVVIDELVATVKFTRFFAWEGQWINHALDAREVDDQVDDQGPYELGHVLAPLDYVAHPRRAYWVLHTKIALDRIAVYLDEDEVSDQVSTLKDLNREPVAGDEDAALGIENGSFKWDAVDEAKEKERAVAAKSTSPTRAATTNGAAGREDTQPGGRRIIMSKNPPKVDEHGLMYAISNAAQSTWLRYRLIKDNILFGYPYDEERDNAIAECCVLQADLSIFDDTEIGARGVSLSGSQKMRGALARAVAFVGALLDDVIPQDSHTSRFLFEKLLQGPLLANRTVILVTHHVELMLPSTHYLVRMLDSRIDTQGTVEELRSRGVLDDIVQDEAVDTWTAKPTGETKKPRKMFKDEAKEYATVKWFIYNTYSRASSYWTWGAVLTVLVVVAQLLGVGEKLWIRQWGNAYGKDYNEAAVYSSFPTPRSIS</sequence>
<dbReference type="Gene3D" id="3.40.50.300">
    <property type="entry name" value="P-loop containing nucleotide triphosphate hydrolases"/>
    <property type="match status" value="1"/>
</dbReference>
<dbReference type="InterPro" id="IPR003439">
    <property type="entry name" value="ABC_transporter-like_ATP-bd"/>
</dbReference>
<dbReference type="GO" id="GO:0005524">
    <property type="term" value="F:ATP binding"/>
    <property type="evidence" value="ECO:0007669"/>
    <property type="project" value="UniProtKB-KW"/>
</dbReference>
<dbReference type="AlphaFoldDB" id="A0A166J825"/>
<feature type="compositionally biased region" description="Low complexity" evidence="3">
    <location>
        <begin position="202"/>
        <end position="211"/>
    </location>
</feature>
<accession>A0A166J825</accession>